<proteinExistence type="predicted"/>
<evidence type="ECO:0000313" key="2">
    <source>
        <dbReference type="Proteomes" id="UP000199220"/>
    </source>
</evidence>
<reference evidence="2" key="1">
    <citation type="submission" date="2016-10" db="EMBL/GenBank/DDBJ databases">
        <authorList>
            <person name="Varghese N."/>
            <person name="Submissions S."/>
        </authorList>
    </citation>
    <scope>NUCLEOTIDE SEQUENCE [LARGE SCALE GENOMIC DNA]</scope>
    <source>
        <strain evidence="2">DSM 21368</strain>
    </source>
</reference>
<sequence>MLLVGANPIVVLKDDAHATTAIASVWVCEWSTHGTGTALVLWSGGRVRLLGADPVLARWLERDFTRHFPEVDGLAWPEPMVEEVPVKVDLDLDSLHARAGDIEVRASGVLDRRTFGTGSFDLGGSPHALSLVLAPTAQGSISVAGSPLPGQVVADSTAQRPTSSAFLTAAEVWSAG</sequence>
<dbReference type="AlphaFoldDB" id="A0A1H5KJJ8"/>
<organism evidence="1 2">
    <name type="scientific">Ruania alba</name>
    <dbReference type="NCBI Taxonomy" id="648782"/>
    <lineage>
        <taxon>Bacteria</taxon>
        <taxon>Bacillati</taxon>
        <taxon>Actinomycetota</taxon>
        <taxon>Actinomycetes</taxon>
        <taxon>Micrococcales</taxon>
        <taxon>Ruaniaceae</taxon>
        <taxon>Ruania</taxon>
    </lineage>
</organism>
<name>A0A1H5KJJ8_9MICO</name>
<gene>
    <name evidence="1" type="ORF">SAMN04488554_2269</name>
</gene>
<dbReference type="EMBL" id="FNTX01000002">
    <property type="protein sequence ID" value="SEE64271.1"/>
    <property type="molecule type" value="Genomic_DNA"/>
</dbReference>
<keyword evidence="2" id="KW-1185">Reference proteome</keyword>
<evidence type="ECO:0000313" key="1">
    <source>
        <dbReference type="EMBL" id="SEE64271.1"/>
    </source>
</evidence>
<dbReference type="Proteomes" id="UP000199220">
    <property type="component" value="Unassembled WGS sequence"/>
</dbReference>
<protein>
    <submittedName>
        <fullName evidence="1">Uncharacterized protein</fullName>
    </submittedName>
</protein>
<accession>A0A1H5KJJ8</accession>